<dbReference type="AlphaFoldDB" id="W3WLQ6"/>
<keyword evidence="4" id="KW-1185">Reference proteome</keyword>
<dbReference type="eggNOG" id="ENOG502SQV7">
    <property type="taxonomic scope" value="Eukaryota"/>
</dbReference>
<gene>
    <name evidence="3" type="ORF">PFICI_13188</name>
</gene>
<dbReference type="RefSeq" id="XP_007839960.1">
    <property type="nucleotide sequence ID" value="XM_007841769.1"/>
</dbReference>
<dbReference type="EMBL" id="KI912119">
    <property type="protein sequence ID" value="ETS74704.1"/>
    <property type="molecule type" value="Genomic_DNA"/>
</dbReference>
<dbReference type="KEGG" id="pfy:PFICI_13188"/>
<name>W3WLQ6_PESFW</name>
<dbReference type="GeneID" id="19278201"/>
<keyword evidence="2" id="KW-0732">Signal</keyword>
<dbReference type="STRING" id="1229662.W3WLQ6"/>
<feature type="signal peptide" evidence="2">
    <location>
        <begin position="1"/>
        <end position="20"/>
    </location>
</feature>
<feature type="chain" id="PRO_5004833580" description="Siderophore biosynthesis enzyme" evidence="2">
    <location>
        <begin position="21"/>
        <end position="213"/>
    </location>
</feature>
<dbReference type="InParanoid" id="W3WLQ6"/>
<dbReference type="OrthoDB" id="3942074at2759"/>
<dbReference type="Proteomes" id="UP000030651">
    <property type="component" value="Unassembled WGS sequence"/>
</dbReference>
<evidence type="ECO:0000313" key="3">
    <source>
        <dbReference type="EMBL" id="ETS74704.1"/>
    </source>
</evidence>
<evidence type="ECO:0000256" key="2">
    <source>
        <dbReference type="SAM" id="SignalP"/>
    </source>
</evidence>
<dbReference type="OMA" id="ASMIWYV"/>
<dbReference type="HOGENOM" id="CLU_086099_2_0_1"/>
<feature type="region of interest" description="Disordered" evidence="1">
    <location>
        <begin position="163"/>
        <end position="193"/>
    </location>
</feature>
<protein>
    <recommendedName>
        <fullName evidence="5">Siderophore biosynthesis enzyme</fullName>
    </recommendedName>
</protein>
<proteinExistence type="predicted"/>
<sequence>MFVRTTVAVAAALFIAPIAAKTDLSGCVSSETVAYGGASLVWYVPDTGEICEFLDCGGGRAPPKTTVPGCDAYAGTEAYTPSYLAGYGSYAFPTSAAAAAGSTEESVSTTSLTSDATSDVTTEATTTATTDVSGLPTITGDTTALSGTVGTITSAASLATTTTTRGSSVSTASSSSSSSSTTGSSSSVSQGAGSMATAGPMALLIACVGAAIL</sequence>
<evidence type="ECO:0000313" key="4">
    <source>
        <dbReference type="Proteomes" id="UP000030651"/>
    </source>
</evidence>
<evidence type="ECO:0008006" key="5">
    <source>
        <dbReference type="Google" id="ProtNLM"/>
    </source>
</evidence>
<organism evidence="3 4">
    <name type="scientific">Pestalotiopsis fici (strain W106-1 / CGMCC3.15140)</name>
    <dbReference type="NCBI Taxonomy" id="1229662"/>
    <lineage>
        <taxon>Eukaryota</taxon>
        <taxon>Fungi</taxon>
        <taxon>Dikarya</taxon>
        <taxon>Ascomycota</taxon>
        <taxon>Pezizomycotina</taxon>
        <taxon>Sordariomycetes</taxon>
        <taxon>Xylariomycetidae</taxon>
        <taxon>Amphisphaeriales</taxon>
        <taxon>Sporocadaceae</taxon>
        <taxon>Pestalotiopsis</taxon>
    </lineage>
</organism>
<reference evidence="4" key="1">
    <citation type="journal article" date="2015" name="BMC Genomics">
        <title>Genomic and transcriptomic analysis of the endophytic fungus Pestalotiopsis fici reveals its lifestyle and high potential for synthesis of natural products.</title>
        <authorList>
            <person name="Wang X."/>
            <person name="Zhang X."/>
            <person name="Liu L."/>
            <person name="Xiang M."/>
            <person name="Wang W."/>
            <person name="Sun X."/>
            <person name="Che Y."/>
            <person name="Guo L."/>
            <person name="Liu G."/>
            <person name="Guo L."/>
            <person name="Wang C."/>
            <person name="Yin W.B."/>
            <person name="Stadler M."/>
            <person name="Zhang X."/>
            <person name="Liu X."/>
        </authorList>
    </citation>
    <scope>NUCLEOTIDE SEQUENCE [LARGE SCALE GENOMIC DNA]</scope>
    <source>
        <strain evidence="4">W106-1 / CGMCC3.15140</strain>
    </source>
</reference>
<accession>W3WLQ6</accession>
<evidence type="ECO:0000256" key="1">
    <source>
        <dbReference type="SAM" id="MobiDB-lite"/>
    </source>
</evidence>